<evidence type="ECO:0000313" key="2">
    <source>
        <dbReference type="EMBL" id="KEH42486.1"/>
    </source>
</evidence>
<dbReference type="Proteomes" id="UP000265566">
    <property type="component" value="Chromosome 1"/>
</dbReference>
<feature type="region of interest" description="Disordered" evidence="1">
    <location>
        <begin position="88"/>
        <end position="123"/>
    </location>
</feature>
<dbReference type="PANTHER" id="PTHR34657:SF10">
    <property type="entry name" value="F21M11.6 PROTEIN"/>
    <property type="match status" value="1"/>
</dbReference>
<evidence type="ECO:0008006" key="6">
    <source>
        <dbReference type="Google" id="ProtNLM"/>
    </source>
</evidence>
<reference evidence="2 5" key="2">
    <citation type="journal article" date="2014" name="BMC Genomics">
        <title>An improved genome release (version Mt4.0) for the model legume Medicago truncatula.</title>
        <authorList>
            <person name="Tang H."/>
            <person name="Krishnakumar V."/>
            <person name="Bidwell S."/>
            <person name="Rosen B."/>
            <person name="Chan A."/>
            <person name="Zhou S."/>
            <person name="Gentzbittel L."/>
            <person name="Childs K.L."/>
            <person name="Yandell M."/>
            <person name="Gundlach H."/>
            <person name="Mayer K.F."/>
            <person name="Schwartz D.C."/>
            <person name="Town C.D."/>
        </authorList>
    </citation>
    <scope>GENOME REANNOTATION</scope>
    <source>
        <strain evidence="2">A17</strain>
        <strain evidence="4 5">cv. Jemalong A17</strain>
    </source>
</reference>
<dbReference type="OrthoDB" id="687843at2759"/>
<reference evidence="4" key="3">
    <citation type="submission" date="2015-04" db="UniProtKB">
        <authorList>
            <consortium name="EnsemblPlants"/>
        </authorList>
    </citation>
    <scope>IDENTIFICATION</scope>
    <source>
        <strain evidence="4">cv. Jemalong A17</strain>
    </source>
</reference>
<protein>
    <recommendedName>
        <fullName evidence="6">Embryo sac development arrest protein</fullName>
    </recommendedName>
</protein>
<dbReference type="EMBL" id="PSQE01000001">
    <property type="protein sequence ID" value="RHN79998.1"/>
    <property type="molecule type" value="Genomic_DNA"/>
</dbReference>
<reference evidence="2 5" key="1">
    <citation type="journal article" date="2011" name="Nature">
        <title>The Medicago genome provides insight into the evolution of rhizobial symbioses.</title>
        <authorList>
            <person name="Young N.D."/>
            <person name="Debelle F."/>
            <person name="Oldroyd G.E."/>
            <person name="Geurts R."/>
            <person name="Cannon S.B."/>
            <person name="Udvardi M.K."/>
            <person name="Benedito V.A."/>
            <person name="Mayer K.F."/>
            <person name="Gouzy J."/>
            <person name="Schoof H."/>
            <person name="Van de Peer Y."/>
            <person name="Proost S."/>
            <person name="Cook D.R."/>
            <person name="Meyers B.C."/>
            <person name="Spannagl M."/>
            <person name="Cheung F."/>
            <person name="De Mita S."/>
            <person name="Krishnakumar V."/>
            <person name="Gundlach H."/>
            <person name="Zhou S."/>
            <person name="Mudge J."/>
            <person name="Bharti A.K."/>
            <person name="Murray J.D."/>
            <person name="Naoumkina M.A."/>
            <person name="Rosen B."/>
            <person name="Silverstein K.A."/>
            <person name="Tang H."/>
            <person name="Rombauts S."/>
            <person name="Zhao P.X."/>
            <person name="Zhou P."/>
            <person name="Barbe V."/>
            <person name="Bardou P."/>
            <person name="Bechner M."/>
            <person name="Bellec A."/>
            <person name="Berger A."/>
            <person name="Berges H."/>
            <person name="Bidwell S."/>
            <person name="Bisseling T."/>
            <person name="Choisne N."/>
            <person name="Couloux A."/>
            <person name="Denny R."/>
            <person name="Deshpande S."/>
            <person name="Dai X."/>
            <person name="Doyle J.J."/>
            <person name="Dudez A.M."/>
            <person name="Farmer A.D."/>
            <person name="Fouteau S."/>
            <person name="Franken C."/>
            <person name="Gibelin C."/>
            <person name="Gish J."/>
            <person name="Goldstein S."/>
            <person name="Gonzalez A.J."/>
            <person name="Green P.J."/>
            <person name="Hallab A."/>
            <person name="Hartog M."/>
            <person name="Hua A."/>
            <person name="Humphray S.J."/>
            <person name="Jeong D.H."/>
            <person name="Jing Y."/>
            <person name="Jocker A."/>
            <person name="Kenton S.M."/>
            <person name="Kim D.J."/>
            <person name="Klee K."/>
            <person name="Lai H."/>
            <person name="Lang C."/>
            <person name="Lin S."/>
            <person name="Macmil S.L."/>
            <person name="Magdelenat G."/>
            <person name="Matthews L."/>
            <person name="McCorrison J."/>
            <person name="Monaghan E.L."/>
            <person name="Mun J.H."/>
            <person name="Najar F.Z."/>
            <person name="Nicholson C."/>
            <person name="Noirot C."/>
            <person name="O'Bleness M."/>
            <person name="Paule C.R."/>
            <person name="Poulain J."/>
            <person name="Prion F."/>
            <person name="Qin B."/>
            <person name="Qu C."/>
            <person name="Retzel E.F."/>
            <person name="Riddle C."/>
            <person name="Sallet E."/>
            <person name="Samain S."/>
            <person name="Samson N."/>
            <person name="Sanders I."/>
            <person name="Saurat O."/>
            <person name="Scarpelli C."/>
            <person name="Schiex T."/>
            <person name="Segurens B."/>
            <person name="Severin A.J."/>
            <person name="Sherrier D.J."/>
            <person name="Shi R."/>
            <person name="Sims S."/>
            <person name="Singer S.R."/>
            <person name="Sinharoy S."/>
            <person name="Sterck L."/>
            <person name="Viollet A."/>
            <person name="Wang B.B."/>
            <person name="Wang K."/>
            <person name="Wang M."/>
            <person name="Wang X."/>
            <person name="Warfsmann J."/>
            <person name="Weissenbach J."/>
            <person name="White D.D."/>
            <person name="White J.D."/>
            <person name="Wiley G.B."/>
            <person name="Wincker P."/>
            <person name="Xing Y."/>
            <person name="Yang L."/>
            <person name="Yao Z."/>
            <person name="Ying F."/>
            <person name="Zhai J."/>
            <person name="Zhou L."/>
            <person name="Zuber A."/>
            <person name="Denarie J."/>
            <person name="Dixon R.A."/>
            <person name="May G.D."/>
            <person name="Schwartz D.C."/>
            <person name="Rogers J."/>
            <person name="Quetier F."/>
            <person name="Town C.D."/>
            <person name="Roe B.A."/>
        </authorList>
    </citation>
    <scope>NUCLEOTIDE SEQUENCE [LARGE SCALE GENOMIC DNA]</scope>
    <source>
        <strain evidence="2">A17</strain>
        <strain evidence="4 5">cv. Jemalong A17</strain>
    </source>
</reference>
<evidence type="ECO:0000313" key="3">
    <source>
        <dbReference type="EMBL" id="RHN79998.1"/>
    </source>
</evidence>
<dbReference type="EMBL" id="CM001217">
    <property type="protein sequence ID" value="KEH42486.1"/>
    <property type="molecule type" value="Genomic_DNA"/>
</dbReference>
<gene>
    <name evidence="4" type="primary">25484224</name>
    <name evidence="2" type="ordered locus">MTR_1g069640</name>
    <name evidence="3" type="ORF">MtrunA17_Chr1g0183471</name>
</gene>
<accession>A0A072VLJ6</accession>
<dbReference type="AlphaFoldDB" id="A0A072VLJ6"/>
<reference evidence="3" key="4">
    <citation type="journal article" date="2018" name="Nat. Plants">
        <title>Whole-genome landscape of Medicago truncatula symbiotic genes.</title>
        <authorList>
            <person name="Pecrix Y."/>
            <person name="Gamas P."/>
            <person name="Carrere S."/>
        </authorList>
    </citation>
    <scope>NUCLEOTIDE SEQUENCE</scope>
    <source>
        <tissue evidence="3">Leaves</tissue>
    </source>
</reference>
<dbReference type="KEGG" id="mtr:25484224"/>
<dbReference type="EnsemblPlants" id="KEH42486">
    <property type="protein sequence ID" value="KEH42486"/>
    <property type="gene ID" value="MTR_1g069640"/>
</dbReference>
<feature type="compositionally biased region" description="Acidic residues" evidence="1">
    <location>
        <begin position="96"/>
        <end position="105"/>
    </location>
</feature>
<keyword evidence="5" id="KW-1185">Reference proteome</keyword>
<dbReference type="Gramene" id="rna3868">
    <property type="protein sequence ID" value="RHN79998.1"/>
    <property type="gene ID" value="gene3868"/>
</dbReference>
<evidence type="ECO:0000313" key="4">
    <source>
        <dbReference type="EnsemblPlants" id="KEH42486"/>
    </source>
</evidence>
<dbReference type="PANTHER" id="PTHR34657">
    <property type="entry name" value="EMBRYO SAC DEVELOPMENT ARREST 6"/>
    <property type="match status" value="1"/>
</dbReference>
<dbReference type="Proteomes" id="UP000002051">
    <property type="component" value="Unassembled WGS sequence"/>
</dbReference>
<feature type="compositionally biased region" description="Basic and acidic residues" evidence="1">
    <location>
        <begin position="24"/>
        <end position="38"/>
    </location>
</feature>
<feature type="region of interest" description="Disordered" evidence="1">
    <location>
        <begin position="1"/>
        <end position="62"/>
    </location>
</feature>
<dbReference type="STRING" id="3880.A0A072VLJ6"/>
<proteinExistence type="predicted"/>
<dbReference type="HOGENOM" id="CLU_097404_1_0_1"/>
<evidence type="ECO:0000256" key="1">
    <source>
        <dbReference type="SAM" id="MobiDB-lite"/>
    </source>
</evidence>
<organism evidence="2 5">
    <name type="scientific">Medicago truncatula</name>
    <name type="common">Barrel medic</name>
    <name type="synonym">Medicago tribuloides</name>
    <dbReference type="NCBI Taxonomy" id="3880"/>
    <lineage>
        <taxon>Eukaryota</taxon>
        <taxon>Viridiplantae</taxon>
        <taxon>Streptophyta</taxon>
        <taxon>Embryophyta</taxon>
        <taxon>Tracheophyta</taxon>
        <taxon>Spermatophyta</taxon>
        <taxon>Magnoliopsida</taxon>
        <taxon>eudicotyledons</taxon>
        <taxon>Gunneridae</taxon>
        <taxon>Pentapetalae</taxon>
        <taxon>rosids</taxon>
        <taxon>fabids</taxon>
        <taxon>Fabales</taxon>
        <taxon>Fabaceae</taxon>
        <taxon>Papilionoideae</taxon>
        <taxon>50 kb inversion clade</taxon>
        <taxon>NPAAA clade</taxon>
        <taxon>Hologalegina</taxon>
        <taxon>IRL clade</taxon>
        <taxon>Trifolieae</taxon>
        <taxon>Medicago</taxon>
    </lineage>
</organism>
<sequence length="155" mass="17197">MNTKTMRLPPRRVLTPSTKTTSNKRKERDDTSLFERPKPNIPGPGSKLLKLDKPLSKTGSAPMPSNQLLAGYLAHEYLTKGTLLGQQWVPGKTKEEDDSGEEGEAATETPCQSTEMKNRKEERERYVEVTGLLKGGGTHLQGVVNPTQLARFLHL</sequence>
<evidence type="ECO:0000313" key="5">
    <source>
        <dbReference type="Proteomes" id="UP000002051"/>
    </source>
</evidence>
<name>A0A072VLJ6_MEDTR</name>